<dbReference type="Proteomes" id="UP000774326">
    <property type="component" value="Unassembled WGS sequence"/>
</dbReference>
<evidence type="ECO:0000256" key="1">
    <source>
        <dbReference type="SAM" id="MobiDB-lite"/>
    </source>
</evidence>
<name>A0A9P8PLB5_WICPI</name>
<gene>
    <name evidence="2" type="ORF">WICPIJ_009639</name>
</gene>
<feature type="non-terminal residue" evidence="2">
    <location>
        <position position="1"/>
    </location>
</feature>
<reference evidence="2" key="1">
    <citation type="journal article" date="2021" name="Open Biol.">
        <title>Shared evolutionary footprints suggest mitochondrial oxidative damage underlies multiple complex I losses in fungi.</title>
        <authorList>
            <person name="Schikora-Tamarit M.A."/>
            <person name="Marcet-Houben M."/>
            <person name="Nosek J."/>
            <person name="Gabaldon T."/>
        </authorList>
    </citation>
    <scope>NUCLEOTIDE SEQUENCE</scope>
    <source>
        <strain evidence="2">CBS2887</strain>
    </source>
</reference>
<organism evidence="2 3">
    <name type="scientific">Wickerhamomyces pijperi</name>
    <name type="common">Yeast</name>
    <name type="synonym">Pichia pijperi</name>
    <dbReference type="NCBI Taxonomy" id="599730"/>
    <lineage>
        <taxon>Eukaryota</taxon>
        <taxon>Fungi</taxon>
        <taxon>Dikarya</taxon>
        <taxon>Ascomycota</taxon>
        <taxon>Saccharomycotina</taxon>
        <taxon>Saccharomycetes</taxon>
        <taxon>Phaffomycetales</taxon>
        <taxon>Wickerhamomycetaceae</taxon>
        <taxon>Wickerhamomyces</taxon>
    </lineage>
</organism>
<feature type="region of interest" description="Disordered" evidence="1">
    <location>
        <begin position="29"/>
        <end position="56"/>
    </location>
</feature>
<comment type="caution">
    <text evidence="2">The sequence shown here is derived from an EMBL/GenBank/DDBJ whole genome shotgun (WGS) entry which is preliminary data.</text>
</comment>
<accession>A0A9P8PLB5</accession>
<feature type="compositionally biased region" description="Pro residues" evidence="1">
    <location>
        <begin position="30"/>
        <end position="44"/>
    </location>
</feature>
<dbReference type="AlphaFoldDB" id="A0A9P8PLB5"/>
<dbReference type="EMBL" id="JAEUBG010005555">
    <property type="protein sequence ID" value="KAH3674258.1"/>
    <property type="molecule type" value="Genomic_DNA"/>
</dbReference>
<evidence type="ECO:0000313" key="2">
    <source>
        <dbReference type="EMBL" id="KAH3674258.1"/>
    </source>
</evidence>
<proteinExistence type="predicted"/>
<evidence type="ECO:0000313" key="3">
    <source>
        <dbReference type="Proteomes" id="UP000774326"/>
    </source>
</evidence>
<reference evidence="2" key="2">
    <citation type="submission" date="2021-01" db="EMBL/GenBank/DDBJ databases">
        <authorList>
            <person name="Schikora-Tamarit M.A."/>
        </authorList>
    </citation>
    <scope>NUCLEOTIDE SEQUENCE</scope>
    <source>
        <strain evidence="2">CBS2887</strain>
    </source>
</reference>
<protein>
    <submittedName>
        <fullName evidence="2">Uncharacterized protein</fullName>
    </submittedName>
</protein>
<sequence>SPPSDEAEPLEPAPAVPLVLLSPPAEVLLPPAPPAVPLETPAPPMDEFNSSALLNK</sequence>
<keyword evidence="3" id="KW-1185">Reference proteome</keyword>